<feature type="compositionally biased region" description="Low complexity" evidence="1">
    <location>
        <begin position="1"/>
        <end position="18"/>
    </location>
</feature>
<reference evidence="2" key="1">
    <citation type="submission" date="2025-08" db="UniProtKB">
        <authorList>
            <consortium name="Ensembl"/>
        </authorList>
    </citation>
    <scope>IDENTIFICATION</scope>
</reference>
<feature type="region of interest" description="Disordered" evidence="1">
    <location>
        <begin position="1"/>
        <end position="32"/>
    </location>
</feature>
<protein>
    <submittedName>
        <fullName evidence="2">Uncharacterized protein</fullName>
    </submittedName>
</protein>
<evidence type="ECO:0000313" key="3">
    <source>
        <dbReference type="Proteomes" id="UP000694410"/>
    </source>
</evidence>
<organism evidence="2 3">
    <name type="scientific">Cyanistes caeruleus</name>
    <name type="common">Eurasian blue tit</name>
    <name type="synonym">Parus caeruleus</name>
    <dbReference type="NCBI Taxonomy" id="156563"/>
    <lineage>
        <taxon>Eukaryota</taxon>
        <taxon>Metazoa</taxon>
        <taxon>Chordata</taxon>
        <taxon>Craniata</taxon>
        <taxon>Vertebrata</taxon>
        <taxon>Euteleostomi</taxon>
        <taxon>Archelosauria</taxon>
        <taxon>Archosauria</taxon>
        <taxon>Dinosauria</taxon>
        <taxon>Saurischia</taxon>
        <taxon>Theropoda</taxon>
        <taxon>Coelurosauria</taxon>
        <taxon>Aves</taxon>
        <taxon>Neognathae</taxon>
        <taxon>Neoaves</taxon>
        <taxon>Telluraves</taxon>
        <taxon>Australaves</taxon>
        <taxon>Passeriformes</taxon>
        <taxon>Paridae</taxon>
        <taxon>Cyanistes</taxon>
    </lineage>
</organism>
<proteinExistence type="predicted"/>
<reference evidence="2" key="2">
    <citation type="submission" date="2025-09" db="UniProtKB">
        <authorList>
            <consortium name="Ensembl"/>
        </authorList>
    </citation>
    <scope>IDENTIFICATION</scope>
</reference>
<evidence type="ECO:0000313" key="2">
    <source>
        <dbReference type="Ensembl" id="ENSCCEP00000022325.1"/>
    </source>
</evidence>
<sequence length="97" mass="10344">SAAAAAAPCPRAARSRCQPPSPSTTGTWRRSCWMPSTSRAGAAPGRAPTVTGEQELCWAQGGHCQGPRDVWVSQRHRQKCCMSVLTYIHVPLLGVSV</sequence>
<evidence type="ECO:0000256" key="1">
    <source>
        <dbReference type="SAM" id="MobiDB-lite"/>
    </source>
</evidence>
<dbReference type="AlphaFoldDB" id="A0A8C0ZI99"/>
<accession>A0A8C0ZI99</accession>
<dbReference type="Proteomes" id="UP000694410">
    <property type="component" value="Unplaced"/>
</dbReference>
<name>A0A8C0ZI99_CYACU</name>
<keyword evidence="3" id="KW-1185">Reference proteome</keyword>
<dbReference type="Ensembl" id="ENSCCET00000033932.1">
    <property type="protein sequence ID" value="ENSCCEP00000022325.1"/>
    <property type="gene ID" value="ENSCCEG00000020186.1"/>
</dbReference>